<name>A0A9X2H8S8_9MICC</name>
<dbReference type="EMBL" id="JANAFB010000003">
    <property type="protein sequence ID" value="MCP3424821.1"/>
    <property type="molecule type" value="Genomic_DNA"/>
</dbReference>
<reference evidence="1" key="1">
    <citation type="submission" date="2022-06" db="EMBL/GenBank/DDBJ databases">
        <title>Rothia sp. isolated from sandalwood seedling.</title>
        <authorList>
            <person name="Tuikhar N."/>
            <person name="Kirdat K."/>
            <person name="Thorat V."/>
            <person name="Swetha P."/>
            <person name="Padma S."/>
            <person name="Sundararaj R."/>
            <person name="Yadav A."/>
        </authorList>
    </citation>
    <scope>NUCLEOTIDE SEQUENCE</scope>
    <source>
        <strain evidence="1">AR01</strain>
    </source>
</reference>
<evidence type="ECO:0000313" key="2">
    <source>
        <dbReference type="Proteomes" id="UP001139502"/>
    </source>
</evidence>
<comment type="caution">
    <text evidence="1">The sequence shown here is derived from an EMBL/GenBank/DDBJ whole genome shotgun (WGS) entry which is preliminary data.</text>
</comment>
<accession>A0A9X2H8S8</accession>
<organism evidence="1 2">
    <name type="scientific">Rothia santali</name>
    <dbReference type="NCBI Taxonomy" id="2949643"/>
    <lineage>
        <taxon>Bacteria</taxon>
        <taxon>Bacillati</taxon>
        <taxon>Actinomycetota</taxon>
        <taxon>Actinomycetes</taxon>
        <taxon>Micrococcales</taxon>
        <taxon>Micrococcaceae</taxon>
        <taxon>Rothia</taxon>
    </lineage>
</organism>
<keyword evidence="2" id="KW-1185">Reference proteome</keyword>
<dbReference type="Proteomes" id="UP001139502">
    <property type="component" value="Unassembled WGS sequence"/>
</dbReference>
<gene>
    <name evidence="1" type="ORF">NBM05_01930</name>
</gene>
<protein>
    <submittedName>
        <fullName evidence="1">Uncharacterized protein</fullName>
    </submittedName>
</protein>
<dbReference type="AlphaFoldDB" id="A0A9X2H8S8"/>
<sequence>MNFEEPFVSVVQSAVTPSEADAIVARGVTLDAVAEVDVPVVTTEGEDWWLSVIGVRRPAERSKFTALSASEPG</sequence>
<proteinExistence type="predicted"/>
<evidence type="ECO:0000313" key="1">
    <source>
        <dbReference type="EMBL" id="MCP3424821.1"/>
    </source>
</evidence>
<dbReference type="RefSeq" id="WP_254164746.1">
    <property type="nucleotide sequence ID" value="NZ_JANAFB010000003.1"/>
</dbReference>